<gene>
    <name evidence="3" type="ORF">C8D86_11948</name>
</gene>
<dbReference type="PANTHER" id="PTHR23403">
    <property type="entry name" value="TREHALASE"/>
    <property type="match status" value="1"/>
</dbReference>
<dbReference type="RefSeq" id="WP_114834932.1">
    <property type="nucleotide sequence ID" value="NZ_LR699114.1"/>
</dbReference>
<protein>
    <submittedName>
        <fullName evidence="3">Alpha,alpha-trehalase</fullName>
    </submittedName>
</protein>
<evidence type="ECO:0000313" key="4">
    <source>
        <dbReference type="Proteomes" id="UP000254720"/>
    </source>
</evidence>
<evidence type="ECO:0000256" key="2">
    <source>
        <dbReference type="ARBA" id="ARBA00023295"/>
    </source>
</evidence>
<dbReference type="InterPro" id="IPR012341">
    <property type="entry name" value="6hp_glycosidase-like_sf"/>
</dbReference>
<dbReference type="InterPro" id="IPR018232">
    <property type="entry name" value="Glyco_hydro_37_CS"/>
</dbReference>
<dbReference type="PANTHER" id="PTHR23403:SF6">
    <property type="entry name" value="CYTOSOLIC NEUTRAL TREHALASE-RELATED"/>
    <property type="match status" value="1"/>
</dbReference>
<dbReference type="InterPro" id="IPR008928">
    <property type="entry name" value="6-hairpin_glycosidase_sf"/>
</dbReference>
<dbReference type="PROSITE" id="PS00928">
    <property type="entry name" value="TREHALASE_2"/>
    <property type="match status" value="1"/>
</dbReference>
<reference evidence="3 4" key="1">
    <citation type="submission" date="2018-07" db="EMBL/GenBank/DDBJ databases">
        <title>Genomic Encyclopedia of Type Strains, Phase IV (KMG-IV): sequencing the most valuable type-strain genomes for metagenomic binning, comparative biology and taxonomic classification.</title>
        <authorList>
            <person name="Goeker M."/>
        </authorList>
    </citation>
    <scope>NUCLEOTIDE SEQUENCE [LARGE SCALE GENOMIC DNA]</scope>
    <source>
        <strain evidence="3 4">DSM 16500</strain>
    </source>
</reference>
<name>A0A370GE60_9COXI</name>
<dbReference type="GO" id="GO:0004555">
    <property type="term" value="F:alpha,alpha-trehalase activity"/>
    <property type="evidence" value="ECO:0007669"/>
    <property type="project" value="InterPro"/>
</dbReference>
<sequence length="578" mass="66799">MKRNGIISIILLLVALCLPAWVCAENNAQLYKASNPYHILDYISNGWSELKRSIEDCHTFTDPKTHMHSILYIPADFPLTRPIQDLQKRCSLTLKRLPRKITQLGEIDANNIQPAGLLYLPHPYVVPGGMFNEMYGWDSYFIIRGLLEDKKFDLAHNMIENFFFEIEHYGSVLNGNRTYYLTRSQLPFLTSMIRALYEAEKKHHRANLAWLKKAYGYAVRDYNLWTRSPHLAGNTGLSRFYDFGQGPVPELDDTMVTYYEDVIRYFLHHPHVGKNYLEYVSRADTKKHIVMHCPPGKKQNRHCKKKAVTLNARFYQGDRAMRESGFDISFRFGPFGADTLDYAPVDLNSLLYKAEKDLAWMSKQLGRKQQAKIWRKRACQRRKLINRYLWNDKQGLYYDYNARLKRQSSDAYASAFYPLWAGLASRDQAAKLTANLTLFEKSGGVVTSLHESGVQWDYPYGWAPLQLITVEGLYQYGYKQHANRISSKFLSMVLHNFARDQTIWEKYNVISGSSQTQIKVGYKVNVIGFGWTNGTFLALLRQLPRDFAQTELGLVPDKTVQKEIRLAADTTNKPVPAQ</sequence>
<proteinExistence type="predicted"/>
<dbReference type="GO" id="GO:0005993">
    <property type="term" value="P:trehalose catabolic process"/>
    <property type="evidence" value="ECO:0007669"/>
    <property type="project" value="TreeGrafter"/>
</dbReference>
<dbReference type="PRINTS" id="PR00744">
    <property type="entry name" value="GLHYDRLASE37"/>
</dbReference>
<evidence type="ECO:0000256" key="1">
    <source>
        <dbReference type="ARBA" id="ARBA00022801"/>
    </source>
</evidence>
<keyword evidence="1" id="KW-0378">Hydrolase</keyword>
<dbReference type="EMBL" id="QQAX01000019">
    <property type="protein sequence ID" value="RDI41530.1"/>
    <property type="molecule type" value="Genomic_DNA"/>
</dbReference>
<keyword evidence="4" id="KW-1185">Reference proteome</keyword>
<dbReference type="Gene3D" id="1.50.10.10">
    <property type="match status" value="1"/>
</dbReference>
<dbReference type="InterPro" id="IPR001661">
    <property type="entry name" value="Glyco_hydro_37"/>
</dbReference>
<dbReference type="Pfam" id="PF01204">
    <property type="entry name" value="Trehalase"/>
    <property type="match status" value="1"/>
</dbReference>
<accession>A0A370GE60</accession>
<dbReference type="OrthoDB" id="106887at2"/>
<dbReference type="SUPFAM" id="SSF48208">
    <property type="entry name" value="Six-hairpin glycosidases"/>
    <property type="match status" value="1"/>
</dbReference>
<evidence type="ECO:0000313" key="3">
    <source>
        <dbReference type="EMBL" id="RDI41530.1"/>
    </source>
</evidence>
<keyword evidence="2" id="KW-0326">Glycosidase</keyword>
<comment type="caution">
    <text evidence="3">The sequence shown here is derived from an EMBL/GenBank/DDBJ whole genome shotgun (WGS) entry which is preliminary data.</text>
</comment>
<dbReference type="AlphaFoldDB" id="A0A370GE60"/>
<dbReference type="Proteomes" id="UP000254720">
    <property type="component" value="Unassembled WGS sequence"/>
</dbReference>
<organism evidence="3 4">
    <name type="scientific">Aquicella lusitana</name>
    <dbReference type="NCBI Taxonomy" id="254246"/>
    <lineage>
        <taxon>Bacteria</taxon>
        <taxon>Pseudomonadati</taxon>
        <taxon>Pseudomonadota</taxon>
        <taxon>Gammaproteobacteria</taxon>
        <taxon>Legionellales</taxon>
        <taxon>Coxiellaceae</taxon>
        <taxon>Aquicella</taxon>
    </lineage>
</organism>